<dbReference type="Proteomes" id="UP001208692">
    <property type="component" value="Unassembled WGS sequence"/>
</dbReference>
<name>A0AAV5B123_9FLAO</name>
<comment type="caution">
    <text evidence="1">The sequence shown here is derived from an EMBL/GenBank/DDBJ whole genome shotgun (WGS) entry which is preliminary data.</text>
</comment>
<proteinExistence type="predicted"/>
<reference evidence="1 4" key="1">
    <citation type="submission" date="2021-11" db="EMBL/GenBank/DDBJ databases">
        <title>Draft genome sequence of Capnocytophaga sp. strain KC07075 isolated from cat oral cavity.</title>
        <authorList>
            <person name="Suzuki M."/>
            <person name="Imaoka K."/>
            <person name="Kimura M."/>
            <person name="Morikawa S."/>
            <person name="Maeda K."/>
        </authorList>
    </citation>
    <scope>NUCLEOTIDE SEQUENCE</scope>
    <source>
        <strain evidence="1">KC07075</strain>
        <strain evidence="2 4">KC07079</strain>
    </source>
</reference>
<sequence length="244" mass="28305">MKVLRVKSVNGDASFQNETVEIYDKIERTLDYHLYHSWSSTQKETNHLGTDHIKFTRTEFIKYYSSDKVFRWQRLYTYYYASVVIDTINNGNQSTFNYYIDKISWSRTLNMPVYKKIEFIPKDSGEAKTEEEMKKLDSIVWTYIIKVLDFKIKNNGGSILQAEAYKNRQYNKKVDAIGMVASGISTILGFVKHPYAQIASVGLDVSATALTEYLKEADDASSLIFDYPFKTIIVKDIHRAFLEP</sequence>
<protein>
    <submittedName>
        <fullName evidence="1">Uncharacterized protein</fullName>
    </submittedName>
</protein>
<accession>A0AAV5B123</accession>
<evidence type="ECO:0000313" key="3">
    <source>
        <dbReference type="Proteomes" id="UP001207736"/>
    </source>
</evidence>
<gene>
    <name evidence="1" type="ORF">RCZ15_25910</name>
    <name evidence="2" type="ORF">RCZ16_25860</name>
</gene>
<organism evidence="1 3">
    <name type="scientific">Capnocytophaga catalasegens</name>
    <dbReference type="NCBI Taxonomy" id="1004260"/>
    <lineage>
        <taxon>Bacteria</taxon>
        <taxon>Pseudomonadati</taxon>
        <taxon>Bacteroidota</taxon>
        <taxon>Flavobacteriia</taxon>
        <taxon>Flavobacteriales</taxon>
        <taxon>Flavobacteriaceae</taxon>
        <taxon>Capnocytophaga</taxon>
    </lineage>
</organism>
<dbReference type="Proteomes" id="UP001207736">
    <property type="component" value="Unassembled WGS sequence"/>
</dbReference>
<dbReference type="AlphaFoldDB" id="A0AAV5B123"/>
<evidence type="ECO:0000313" key="1">
    <source>
        <dbReference type="EMBL" id="GJM51618.1"/>
    </source>
</evidence>
<evidence type="ECO:0000313" key="4">
    <source>
        <dbReference type="Proteomes" id="UP001208692"/>
    </source>
</evidence>
<dbReference type="EMBL" id="BQKA01000077">
    <property type="protein sequence ID" value="GJM51618.1"/>
    <property type="molecule type" value="Genomic_DNA"/>
</dbReference>
<evidence type="ECO:0000313" key="2">
    <source>
        <dbReference type="EMBL" id="GJM54270.1"/>
    </source>
</evidence>
<dbReference type="EMBL" id="BQKB01000083">
    <property type="protein sequence ID" value="GJM54270.1"/>
    <property type="molecule type" value="Genomic_DNA"/>
</dbReference>
<keyword evidence="4" id="KW-1185">Reference proteome</keyword>
<dbReference type="RefSeq" id="WP_264847300.1">
    <property type="nucleotide sequence ID" value="NZ_BPMA01000047.1"/>
</dbReference>